<dbReference type="Gene3D" id="2.50.20.10">
    <property type="entry name" value="Lipoprotein localisation LolA/LolB/LppX"/>
    <property type="match status" value="1"/>
</dbReference>
<dbReference type="Proteomes" id="UP001207654">
    <property type="component" value="Unassembled WGS sequence"/>
</dbReference>
<dbReference type="PANTHER" id="PTHR37507:SF2">
    <property type="entry name" value="SPORULATION PROTEIN YDCC"/>
    <property type="match status" value="1"/>
</dbReference>
<evidence type="ECO:0000256" key="2">
    <source>
        <dbReference type="SAM" id="SignalP"/>
    </source>
</evidence>
<protein>
    <submittedName>
        <fullName evidence="4">Outer membrane lipoprotein-sorting protein</fullName>
    </submittedName>
</protein>
<evidence type="ECO:0000313" key="4">
    <source>
        <dbReference type="EMBL" id="MCY1079596.1"/>
    </source>
</evidence>
<keyword evidence="1 2" id="KW-0732">Signal</keyword>
<sequence length="242" mass="27217">MKTQLKLLSLLVLLPLAASATTPSAEELLQKYDAIMGPLNFEATMTMVAHRDDGSTRAYKMRMLKAGDNKARVWFQEPAAARGQEILSQGDNAWLYMPNLKRSVRMANRDSFQGGDFNNADVLRTNYARDYSAQVVEDPSMPEAYLLELKAKTEDAGYDRIKLWVAKKDTMPLKGEFYTASGKMLRAAEFLEVKSFDGSRRPSRVVMKNMIAIKRFSELTVDAFDARVQPAAGRFVLDDLGR</sequence>
<dbReference type="RefSeq" id="WP_267538305.1">
    <property type="nucleotide sequence ID" value="NZ_JAPNKA010000001.1"/>
</dbReference>
<name>A0ABT4AE44_9BACT</name>
<reference evidence="4 5" key="1">
    <citation type="submission" date="2022-11" db="EMBL/GenBank/DDBJ databases">
        <title>Minimal conservation of predation-associated metabolite biosynthetic gene clusters underscores biosynthetic potential of Myxococcota including descriptions for ten novel species: Archangium lansinium sp. nov., Myxococcus landrumus sp. nov., Nannocystis bai.</title>
        <authorList>
            <person name="Ahearne A."/>
            <person name="Stevens C."/>
            <person name="Phillips K."/>
        </authorList>
    </citation>
    <scope>NUCLEOTIDE SEQUENCE [LARGE SCALE GENOMIC DNA]</scope>
    <source>
        <strain evidence="4 5">MIWBW</strain>
    </source>
</reference>
<feature type="chain" id="PRO_5046232605" evidence="2">
    <location>
        <begin position="21"/>
        <end position="242"/>
    </location>
</feature>
<dbReference type="SUPFAM" id="SSF89392">
    <property type="entry name" value="Prokaryotic lipoproteins and lipoprotein localization factors"/>
    <property type="match status" value="1"/>
</dbReference>
<proteinExistence type="predicted"/>
<gene>
    <name evidence="4" type="ORF">OV287_34565</name>
</gene>
<dbReference type="InterPro" id="IPR029046">
    <property type="entry name" value="LolA/LolB/LppX"/>
</dbReference>
<dbReference type="EMBL" id="JAPNKA010000001">
    <property type="protein sequence ID" value="MCY1079596.1"/>
    <property type="molecule type" value="Genomic_DNA"/>
</dbReference>
<dbReference type="InterPro" id="IPR052944">
    <property type="entry name" value="Sporulation_related"/>
</dbReference>
<dbReference type="Pfam" id="PF17131">
    <property type="entry name" value="LolA_like"/>
    <property type="match status" value="1"/>
</dbReference>
<keyword evidence="5" id="KW-1185">Reference proteome</keyword>
<evidence type="ECO:0000313" key="5">
    <source>
        <dbReference type="Proteomes" id="UP001207654"/>
    </source>
</evidence>
<organism evidence="4 5">
    <name type="scientific">Archangium lansingense</name>
    <dbReference type="NCBI Taxonomy" id="2995310"/>
    <lineage>
        <taxon>Bacteria</taxon>
        <taxon>Pseudomonadati</taxon>
        <taxon>Myxococcota</taxon>
        <taxon>Myxococcia</taxon>
        <taxon>Myxococcales</taxon>
        <taxon>Cystobacterineae</taxon>
        <taxon>Archangiaceae</taxon>
        <taxon>Archangium</taxon>
    </lineage>
</organism>
<keyword evidence="4" id="KW-0449">Lipoprotein</keyword>
<accession>A0ABT4AE44</accession>
<feature type="domain" description="Uncharacterized protein TP-0789" evidence="3">
    <location>
        <begin position="67"/>
        <end position="229"/>
    </location>
</feature>
<evidence type="ECO:0000259" key="3">
    <source>
        <dbReference type="Pfam" id="PF17131"/>
    </source>
</evidence>
<feature type="signal peptide" evidence="2">
    <location>
        <begin position="1"/>
        <end position="20"/>
    </location>
</feature>
<comment type="caution">
    <text evidence="4">The sequence shown here is derived from an EMBL/GenBank/DDBJ whole genome shotgun (WGS) entry which is preliminary data.</text>
</comment>
<dbReference type="InterPro" id="IPR033399">
    <property type="entry name" value="TP_0789-like"/>
</dbReference>
<dbReference type="PANTHER" id="PTHR37507">
    <property type="entry name" value="SPORULATION PROTEIN YDCC"/>
    <property type="match status" value="1"/>
</dbReference>
<dbReference type="CDD" id="cd16329">
    <property type="entry name" value="LolA_like"/>
    <property type="match status" value="1"/>
</dbReference>
<evidence type="ECO:0000256" key="1">
    <source>
        <dbReference type="ARBA" id="ARBA00022729"/>
    </source>
</evidence>